<protein>
    <recommendedName>
        <fullName evidence="6">Envelope-like protein</fullName>
    </recommendedName>
</protein>
<feature type="region of interest" description="Disordered" evidence="1">
    <location>
        <begin position="101"/>
        <end position="126"/>
    </location>
</feature>
<feature type="compositionally biased region" description="Polar residues" evidence="1">
    <location>
        <begin position="103"/>
        <end position="112"/>
    </location>
</feature>
<comment type="caution">
    <text evidence="2">The sequence shown here is derived from an EMBL/GenBank/DDBJ whole genome shotgun (WGS) entry which is preliminary data.</text>
</comment>
<evidence type="ECO:0008006" key="6">
    <source>
        <dbReference type="Google" id="ProtNLM"/>
    </source>
</evidence>
<dbReference type="AlphaFoldDB" id="A0A5A7TZT0"/>
<evidence type="ECO:0000313" key="5">
    <source>
        <dbReference type="Proteomes" id="UP000321947"/>
    </source>
</evidence>
<dbReference type="EMBL" id="SSTE01013576">
    <property type="protein sequence ID" value="KAA0046861.1"/>
    <property type="molecule type" value="Genomic_DNA"/>
</dbReference>
<dbReference type="Proteomes" id="UP000321393">
    <property type="component" value="Unassembled WGS sequence"/>
</dbReference>
<evidence type="ECO:0000313" key="4">
    <source>
        <dbReference type="Proteomes" id="UP000321393"/>
    </source>
</evidence>
<feature type="region of interest" description="Disordered" evidence="1">
    <location>
        <begin position="172"/>
        <end position="197"/>
    </location>
</feature>
<proteinExistence type="predicted"/>
<reference evidence="4 5" key="1">
    <citation type="submission" date="2019-08" db="EMBL/GenBank/DDBJ databases">
        <title>Draft genome sequences of two oriental melons (Cucumis melo L. var makuwa).</title>
        <authorList>
            <person name="Kwon S.-Y."/>
        </authorList>
    </citation>
    <scope>NUCLEOTIDE SEQUENCE [LARGE SCALE GENOMIC DNA]</scope>
    <source>
        <strain evidence="5">cv. Chang Bougi</strain>
        <strain evidence="4">cv. SW 3</strain>
        <tissue evidence="2">Leaf</tissue>
    </source>
</reference>
<evidence type="ECO:0000313" key="2">
    <source>
        <dbReference type="EMBL" id="KAA0046861.1"/>
    </source>
</evidence>
<evidence type="ECO:0000256" key="1">
    <source>
        <dbReference type="SAM" id="MobiDB-lite"/>
    </source>
</evidence>
<dbReference type="EMBL" id="SSTD01015292">
    <property type="protein sequence ID" value="TYK03285.1"/>
    <property type="molecule type" value="Genomic_DNA"/>
</dbReference>
<gene>
    <name evidence="3" type="ORF">E5676_scaffold298G001140</name>
    <name evidence="2" type="ORF">E6C27_scaffold230G00140</name>
</gene>
<dbReference type="Proteomes" id="UP000321947">
    <property type="component" value="Unassembled WGS sequence"/>
</dbReference>
<sequence length="243" mass="27096">MVNTRKGNYAGKSSEEVHEAPVSKLITHGVRIRGRRFKSTPPRRPYRLPSEKTDGEIAPSAFEAHISYMDSDDLDNIPLARLLKKNYVPNVAIEKSTDPILSVHSQGSSSSEDVIGPDNVTTSNLNVEPTLAPADESIVTEGRSVETLANDEDNGEPVNTDVHDDEILVNESVEPDVRNDPQPENQPVADVSRPTRKKFQQNRCNITTKTRRKKISPKIPSVPIDGISFHLEENVQRWKFVVQ</sequence>
<accession>A0A5A7TZT0</accession>
<organism evidence="2 4">
    <name type="scientific">Cucumis melo var. makuwa</name>
    <name type="common">Oriental melon</name>
    <dbReference type="NCBI Taxonomy" id="1194695"/>
    <lineage>
        <taxon>Eukaryota</taxon>
        <taxon>Viridiplantae</taxon>
        <taxon>Streptophyta</taxon>
        <taxon>Embryophyta</taxon>
        <taxon>Tracheophyta</taxon>
        <taxon>Spermatophyta</taxon>
        <taxon>Magnoliopsida</taxon>
        <taxon>eudicotyledons</taxon>
        <taxon>Gunneridae</taxon>
        <taxon>Pentapetalae</taxon>
        <taxon>rosids</taxon>
        <taxon>fabids</taxon>
        <taxon>Cucurbitales</taxon>
        <taxon>Cucurbitaceae</taxon>
        <taxon>Benincaseae</taxon>
        <taxon>Cucumis</taxon>
    </lineage>
</organism>
<evidence type="ECO:0000313" key="3">
    <source>
        <dbReference type="EMBL" id="TYK03285.1"/>
    </source>
</evidence>
<name>A0A5A7TZT0_CUCMM</name>